<feature type="compositionally biased region" description="Basic and acidic residues" evidence="1">
    <location>
        <begin position="18"/>
        <end position="34"/>
    </location>
</feature>
<evidence type="ECO:0000313" key="3">
    <source>
        <dbReference type="Proteomes" id="UP000183894"/>
    </source>
</evidence>
<organism evidence="2 3">
    <name type="scientific">Haloferax larsenii</name>
    <dbReference type="NCBI Taxonomy" id="302484"/>
    <lineage>
        <taxon>Archaea</taxon>
        <taxon>Methanobacteriati</taxon>
        <taxon>Methanobacteriota</taxon>
        <taxon>Stenosarchaea group</taxon>
        <taxon>Halobacteria</taxon>
        <taxon>Halobacteriales</taxon>
        <taxon>Haloferacaceae</taxon>
        <taxon>Haloferax</taxon>
    </lineage>
</organism>
<dbReference type="EMBL" id="FOAD01000017">
    <property type="protein sequence ID" value="SEM04133.1"/>
    <property type="molecule type" value="Genomic_DNA"/>
</dbReference>
<feature type="region of interest" description="Disordered" evidence="1">
    <location>
        <begin position="1"/>
        <end position="34"/>
    </location>
</feature>
<proteinExistence type="predicted"/>
<dbReference type="AlphaFoldDB" id="A0A1H7V4N5"/>
<dbReference type="RefSeq" id="WP_074796805.1">
    <property type="nucleotide sequence ID" value="NZ_FOAD01000017.1"/>
</dbReference>
<name>A0A1H7V4N5_HALLR</name>
<sequence>MNANTQSSNDSEQITKTAADDSRSDDLTHPCPEDDCDRIASARASHDVLEVRSYPFDRLENHECECGCKFAIGKVRSEVVDVAITRHSNEA</sequence>
<evidence type="ECO:0000313" key="2">
    <source>
        <dbReference type="EMBL" id="SEM04133.1"/>
    </source>
</evidence>
<dbReference type="Proteomes" id="UP000183894">
    <property type="component" value="Unassembled WGS sequence"/>
</dbReference>
<feature type="compositionally biased region" description="Polar residues" evidence="1">
    <location>
        <begin position="1"/>
        <end position="16"/>
    </location>
</feature>
<evidence type="ECO:0000256" key="1">
    <source>
        <dbReference type="SAM" id="MobiDB-lite"/>
    </source>
</evidence>
<accession>A0A1H7V4N5</accession>
<reference evidence="2 3" key="1">
    <citation type="submission" date="2016-10" db="EMBL/GenBank/DDBJ databases">
        <authorList>
            <person name="de Groot N.N."/>
        </authorList>
    </citation>
    <scope>NUCLEOTIDE SEQUENCE [LARGE SCALE GENOMIC DNA]</scope>
    <source>
        <strain evidence="2 3">CDM_5</strain>
    </source>
</reference>
<gene>
    <name evidence="2" type="ORF">SAMN04488691_1174</name>
</gene>
<protein>
    <submittedName>
        <fullName evidence="2">Uncharacterized protein</fullName>
    </submittedName>
</protein>